<feature type="region of interest" description="Disordered" evidence="1">
    <location>
        <begin position="435"/>
        <end position="456"/>
    </location>
</feature>
<protein>
    <submittedName>
        <fullName evidence="2">Uncharacterized protein</fullName>
    </submittedName>
</protein>
<evidence type="ECO:0000313" key="3">
    <source>
        <dbReference type="Proteomes" id="UP001219525"/>
    </source>
</evidence>
<dbReference type="EMBL" id="JARJCW010000060">
    <property type="protein sequence ID" value="KAJ7200995.1"/>
    <property type="molecule type" value="Genomic_DNA"/>
</dbReference>
<keyword evidence="3" id="KW-1185">Reference proteome</keyword>
<feature type="compositionally biased region" description="Basic and acidic residues" evidence="1">
    <location>
        <begin position="441"/>
        <end position="456"/>
    </location>
</feature>
<organism evidence="2 3">
    <name type="scientific">Mycena pura</name>
    <dbReference type="NCBI Taxonomy" id="153505"/>
    <lineage>
        <taxon>Eukaryota</taxon>
        <taxon>Fungi</taxon>
        <taxon>Dikarya</taxon>
        <taxon>Basidiomycota</taxon>
        <taxon>Agaricomycotina</taxon>
        <taxon>Agaricomycetes</taxon>
        <taxon>Agaricomycetidae</taxon>
        <taxon>Agaricales</taxon>
        <taxon>Marasmiineae</taxon>
        <taxon>Mycenaceae</taxon>
        <taxon>Mycena</taxon>
    </lineage>
</organism>
<evidence type="ECO:0000256" key="1">
    <source>
        <dbReference type="SAM" id="MobiDB-lite"/>
    </source>
</evidence>
<dbReference type="AlphaFoldDB" id="A0AAD6V6A0"/>
<name>A0AAD6V6A0_9AGAR</name>
<feature type="compositionally biased region" description="Basic and acidic residues" evidence="1">
    <location>
        <begin position="474"/>
        <end position="493"/>
    </location>
</feature>
<evidence type="ECO:0000313" key="2">
    <source>
        <dbReference type="EMBL" id="KAJ7200995.1"/>
    </source>
</evidence>
<feature type="compositionally biased region" description="Low complexity" evidence="1">
    <location>
        <begin position="496"/>
        <end position="528"/>
    </location>
</feature>
<gene>
    <name evidence="2" type="ORF">GGX14DRAFT_571568</name>
</gene>
<reference evidence="2" key="1">
    <citation type="submission" date="2023-03" db="EMBL/GenBank/DDBJ databases">
        <title>Massive genome expansion in bonnet fungi (Mycena s.s.) driven by repeated elements and novel gene families across ecological guilds.</title>
        <authorList>
            <consortium name="Lawrence Berkeley National Laboratory"/>
            <person name="Harder C.B."/>
            <person name="Miyauchi S."/>
            <person name="Viragh M."/>
            <person name="Kuo A."/>
            <person name="Thoen E."/>
            <person name="Andreopoulos B."/>
            <person name="Lu D."/>
            <person name="Skrede I."/>
            <person name="Drula E."/>
            <person name="Henrissat B."/>
            <person name="Morin E."/>
            <person name="Kohler A."/>
            <person name="Barry K."/>
            <person name="LaButti K."/>
            <person name="Morin E."/>
            <person name="Salamov A."/>
            <person name="Lipzen A."/>
            <person name="Mereny Z."/>
            <person name="Hegedus B."/>
            <person name="Baldrian P."/>
            <person name="Stursova M."/>
            <person name="Weitz H."/>
            <person name="Taylor A."/>
            <person name="Grigoriev I.V."/>
            <person name="Nagy L.G."/>
            <person name="Martin F."/>
            <person name="Kauserud H."/>
        </authorList>
    </citation>
    <scope>NUCLEOTIDE SEQUENCE</scope>
    <source>
        <strain evidence="2">9144</strain>
    </source>
</reference>
<dbReference type="Proteomes" id="UP001219525">
    <property type="component" value="Unassembled WGS sequence"/>
</dbReference>
<comment type="caution">
    <text evidence="2">The sequence shown here is derived from an EMBL/GenBank/DDBJ whole genome shotgun (WGS) entry which is preliminary data.</text>
</comment>
<sequence>MSPLVRVHIIPDDNCKPRVRRRKRTNTLSVGLDRKHETSDRAANVRGCAAHVYTHSCPRTRRYADAIMLELIREVDTAIGILDEFLAIDLFCKSRQNKFRLRSEVLDPFRRQYHYIGPLDIYVHSSRVVQATGHALDERKRTRIEFRRGGWREGATDLQQARLRAAGGQIARPLSCILYSLQLCRTAVSRRFAQTPGMQRAHTATAATGRKRSGSIDEEAKVALLVLPTLSCTSRAPSAPLVGNVLSRVWYALINRERVNRFAKKKTRSMSITLWTHRACSQAGVRVHEHRVQAHRRPDEQRVWAHPAVRQVDSRVLATASDWDYAGRRYVHATAAAARSESMRFPIEWNAAVAERCLRSTISRAQEIDSAIRADNYISFVEDGNDADGSGSESDASVKIVSQVVSAIAQHAARPPCNQTRVSAPNLVQTLASTFDPAHQQQREEAQRVHHSKRERDMARMELRWVRSERIPAGKRKASDVFHSENDSDKENAEPTLGSPFVSSSPSSGSLFVSTSSAFASSPAPRKV</sequence>
<proteinExistence type="predicted"/>
<accession>A0AAD6V6A0</accession>
<feature type="region of interest" description="Disordered" evidence="1">
    <location>
        <begin position="474"/>
        <end position="528"/>
    </location>
</feature>